<keyword evidence="4" id="KW-1185">Reference proteome</keyword>
<dbReference type="SUPFAM" id="SSF53474">
    <property type="entry name" value="alpha/beta-Hydrolases"/>
    <property type="match status" value="1"/>
</dbReference>
<dbReference type="Gene3D" id="3.40.50.1820">
    <property type="entry name" value="alpha/beta hydrolase"/>
    <property type="match status" value="1"/>
</dbReference>
<protein>
    <recommendedName>
        <fullName evidence="2">Alpha/beta hydrolase fold-5 domain-containing protein</fullName>
    </recommendedName>
</protein>
<keyword evidence="1" id="KW-0812">Transmembrane</keyword>
<evidence type="ECO:0000256" key="1">
    <source>
        <dbReference type="SAM" id="Phobius"/>
    </source>
</evidence>
<dbReference type="AlphaFoldDB" id="A0A0R1UUG8"/>
<dbReference type="PATRIC" id="fig|1423742.4.peg.1363"/>
<dbReference type="Pfam" id="PF12695">
    <property type="entry name" value="Abhydrolase_5"/>
    <property type="match status" value="1"/>
</dbReference>
<feature type="domain" description="Alpha/beta hydrolase fold-5" evidence="2">
    <location>
        <begin position="59"/>
        <end position="220"/>
    </location>
</feature>
<accession>A0A0R1UUG8</accession>
<dbReference type="EMBL" id="AZGC01000033">
    <property type="protein sequence ID" value="KRL94581.1"/>
    <property type="molecule type" value="Genomic_DNA"/>
</dbReference>
<dbReference type="InterPro" id="IPR029058">
    <property type="entry name" value="AB_hydrolase_fold"/>
</dbReference>
<evidence type="ECO:0000313" key="3">
    <source>
        <dbReference type="EMBL" id="KRL94581.1"/>
    </source>
</evidence>
<comment type="caution">
    <text evidence="3">The sequence shown here is derived from an EMBL/GenBank/DDBJ whole genome shotgun (WGS) entry which is preliminary data.</text>
</comment>
<dbReference type="OrthoDB" id="9780932at2"/>
<name>A0A0R1UUG8_9LACO</name>
<keyword evidence="1" id="KW-1133">Transmembrane helix</keyword>
<dbReference type="STRING" id="417373.GCA_001570685_00981"/>
<gene>
    <name evidence="3" type="ORF">FC21_GL001314</name>
</gene>
<keyword evidence="1" id="KW-0472">Membrane</keyword>
<evidence type="ECO:0000313" key="4">
    <source>
        <dbReference type="Proteomes" id="UP000051084"/>
    </source>
</evidence>
<dbReference type="RefSeq" id="WP_054653356.1">
    <property type="nucleotide sequence ID" value="NZ_AZGC01000033.1"/>
</dbReference>
<organism evidence="3 4">
    <name type="scientific">Limosilactobacillus equigenerosi DSM 18793 = JCM 14505</name>
    <dbReference type="NCBI Taxonomy" id="1423742"/>
    <lineage>
        <taxon>Bacteria</taxon>
        <taxon>Bacillati</taxon>
        <taxon>Bacillota</taxon>
        <taxon>Bacilli</taxon>
        <taxon>Lactobacillales</taxon>
        <taxon>Lactobacillaceae</taxon>
        <taxon>Limosilactobacillus</taxon>
    </lineage>
</organism>
<evidence type="ECO:0000259" key="2">
    <source>
        <dbReference type="Pfam" id="PF12695"/>
    </source>
</evidence>
<reference evidence="3 4" key="1">
    <citation type="journal article" date="2015" name="Genome Announc.">
        <title>Expanding the biotechnology potential of lactobacilli through comparative genomics of 213 strains and associated genera.</title>
        <authorList>
            <person name="Sun Z."/>
            <person name="Harris H.M."/>
            <person name="McCann A."/>
            <person name="Guo C."/>
            <person name="Argimon S."/>
            <person name="Zhang W."/>
            <person name="Yang X."/>
            <person name="Jeffery I.B."/>
            <person name="Cooney J.C."/>
            <person name="Kagawa T.F."/>
            <person name="Liu W."/>
            <person name="Song Y."/>
            <person name="Salvetti E."/>
            <person name="Wrobel A."/>
            <person name="Rasinkangas P."/>
            <person name="Parkhill J."/>
            <person name="Rea M.C."/>
            <person name="O'Sullivan O."/>
            <person name="Ritari J."/>
            <person name="Douillard F.P."/>
            <person name="Paul Ross R."/>
            <person name="Yang R."/>
            <person name="Briner A.E."/>
            <person name="Felis G.E."/>
            <person name="de Vos W.M."/>
            <person name="Barrangou R."/>
            <person name="Klaenhammer T.R."/>
            <person name="Caufield P.W."/>
            <person name="Cui Y."/>
            <person name="Zhang H."/>
            <person name="O'Toole P.W."/>
        </authorList>
    </citation>
    <scope>NUCLEOTIDE SEQUENCE [LARGE SCALE GENOMIC DNA]</scope>
    <source>
        <strain evidence="3 4">DSM 18793</strain>
    </source>
</reference>
<proteinExistence type="predicted"/>
<dbReference type="Proteomes" id="UP000051084">
    <property type="component" value="Unassembled WGS sequence"/>
</dbReference>
<dbReference type="GO" id="GO:0016787">
    <property type="term" value="F:hydrolase activity"/>
    <property type="evidence" value="ECO:0007669"/>
    <property type="project" value="InterPro"/>
</dbReference>
<sequence>MKRLVKWLLGIIVVLAIGGWGWLHQATYQPSRPAQQVAAQAKQTRQVTTFLARNSQLTVVLYPGALVKPAAYSIWAQQVAKQGYTVKIVHFPLNLAIFKPQAVQQVVGKHEKYVIGGHSLGGAMAARAVHQHHPRNLKGVFFLASYPDAKGRLDHQRLPVLSIVGSRDGVLKWARYRQGKHYQPKMTRYVVIKGGNHGNFGSYGHQQGDRTATITNATQQRLIAQELFAWLQQIK</sequence>
<feature type="transmembrane region" description="Helical" evidence="1">
    <location>
        <begin position="7"/>
        <end position="23"/>
    </location>
</feature>
<dbReference type="InterPro" id="IPR029059">
    <property type="entry name" value="AB_hydrolase_5"/>
</dbReference>